<dbReference type="Pfam" id="PF21088">
    <property type="entry name" value="MS_channel_1st"/>
    <property type="match status" value="1"/>
</dbReference>
<dbReference type="FunFam" id="3.30.70.100:FF:000018">
    <property type="entry name" value="MscS mechanosensitive ion channel"/>
    <property type="match status" value="1"/>
</dbReference>
<dbReference type="Pfam" id="PF00924">
    <property type="entry name" value="MS_channel_2nd"/>
    <property type="match status" value="1"/>
</dbReference>
<dbReference type="PANTHER" id="PTHR30460">
    <property type="entry name" value="MODERATE CONDUCTANCE MECHANOSENSITIVE CHANNEL YBIO"/>
    <property type="match status" value="1"/>
</dbReference>
<evidence type="ECO:0000259" key="8">
    <source>
        <dbReference type="Pfam" id="PF00924"/>
    </source>
</evidence>
<evidence type="ECO:0000256" key="6">
    <source>
        <dbReference type="ARBA" id="ARBA00023136"/>
    </source>
</evidence>
<evidence type="ECO:0000256" key="4">
    <source>
        <dbReference type="ARBA" id="ARBA00022692"/>
    </source>
</evidence>
<dbReference type="SUPFAM" id="SSF82861">
    <property type="entry name" value="Mechanosensitive channel protein MscS (YggB), transmembrane region"/>
    <property type="match status" value="1"/>
</dbReference>
<feature type="transmembrane region" description="Helical" evidence="7">
    <location>
        <begin position="32"/>
        <end position="53"/>
    </location>
</feature>
<name>A0A6N7Y0Y9_9FIRM</name>
<dbReference type="GO" id="GO:0008381">
    <property type="term" value="F:mechanosensitive monoatomic ion channel activity"/>
    <property type="evidence" value="ECO:0007669"/>
    <property type="project" value="InterPro"/>
</dbReference>
<evidence type="ECO:0000256" key="7">
    <source>
        <dbReference type="SAM" id="Phobius"/>
    </source>
</evidence>
<comment type="subcellular location">
    <subcellularLocation>
        <location evidence="1">Cell membrane</location>
        <topology evidence="1">Multi-pass membrane protein</topology>
    </subcellularLocation>
</comment>
<dbReference type="InterPro" id="IPR049278">
    <property type="entry name" value="MS_channel_C"/>
</dbReference>
<dbReference type="PANTHER" id="PTHR30460:SF0">
    <property type="entry name" value="MODERATE CONDUCTANCE MECHANOSENSITIVE CHANNEL YBIO"/>
    <property type="match status" value="1"/>
</dbReference>
<dbReference type="InterPro" id="IPR045276">
    <property type="entry name" value="YbiO_bact"/>
</dbReference>
<dbReference type="InterPro" id="IPR023408">
    <property type="entry name" value="MscS_beta-dom_sf"/>
</dbReference>
<evidence type="ECO:0000256" key="3">
    <source>
        <dbReference type="ARBA" id="ARBA00022475"/>
    </source>
</evidence>
<evidence type="ECO:0000256" key="1">
    <source>
        <dbReference type="ARBA" id="ARBA00004651"/>
    </source>
</evidence>
<dbReference type="InterPro" id="IPR011014">
    <property type="entry name" value="MscS_channel_TM-2"/>
</dbReference>
<dbReference type="InterPro" id="IPR011066">
    <property type="entry name" value="MscS_channel_C_sf"/>
</dbReference>
<dbReference type="InterPro" id="IPR006685">
    <property type="entry name" value="MscS_channel_2nd"/>
</dbReference>
<keyword evidence="12" id="KW-1185">Reference proteome</keyword>
<evidence type="ECO:0000313" key="12">
    <source>
        <dbReference type="Proteomes" id="UP000469523"/>
    </source>
</evidence>
<dbReference type="InterPro" id="IPR049142">
    <property type="entry name" value="MS_channel_1st"/>
</dbReference>
<organism evidence="11 12">
    <name type="scientific">Tissierella pigra</name>
    <dbReference type="NCBI Taxonomy" id="2607614"/>
    <lineage>
        <taxon>Bacteria</taxon>
        <taxon>Bacillati</taxon>
        <taxon>Bacillota</taxon>
        <taxon>Tissierellia</taxon>
        <taxon>Tissierellales</taxon>
        <taxon>Tissierellaceae</taxon>
        <taxon>Tissierella</taxon>
    </lineage>
</organism>
<dbReference type="InterPro" id="IPR010920">
    <property type="entry name" value="LSM_dom_sf"/>
</dbReference>
<keyword evidence="3" id="KW-1003">Cell membrane</keyword>
<keyword evidence="4 7" id="KW-0812">Transmembrane</keyword>
<proteinExistence type="inferred from homology"/>
<evidence type="ECO:0000256" key="2">
    <source>
        <dbReference type="ARBA" id="ARBA00008017"/>
    </source>
</evidence>
<dbReference type="RefSeq" id="WP_154440077.1">
    <property type="nucleotide sequence ID" value="NZ_JAHLPJ010000001.1"/>
</dbReference>
<dbReference type="Gene3D" id="1.10.287.1260">
    <property type="match status" value="1"/>
</dbReference>
<dbReference type="Gene3D" id="3.30.70.100">
    <property type="match status" value="1"/>
</dbReference>
<dbReference type="Pfam" id="PF21082">
    <property type="entry name" value="MS_channel_3rd"/>
    <property type="match status" value="1"/>
</dbReference>
<dbReference type="AlphaFoldDB" id="A0A6N7Y0Y9"/>
<keyword evidence="6 7" id="KW-0472">Membrane</keyword>
<evidence type="ECO:0000313" key="11">
    <source>
        <dbReference type="EMBL" id="MSU01670.1"/>
    </source>
</evidence>
<gene>
    <name evidence="11" type="ORF">FYJ83_09350</name>
</gene>
<evidence type="ECO:0000259" key="9">
    <source>
        <dbReference type="Pfam" id="PF21082"/>
    </source>
</evidence>
<evidence type="ECO:0000256" key="5">
    <source>
        <dbReference type="ARBA" id="ARBA00022989"/>
    </source>
</evidence>
<dbReference type="FunFam" id="2.30.30.60:FF:000001">
    <property type="entry name" value="MscS Mechanosensitive ion channel"/>
    <property type="match status" value="1"/>
</dbReference>
<dbReference type="Gene3D" id="2.30.30.60">
    <property type="match status" value="1"/>
</dbReference>
<protein>
    <submittedName>
        <fullName evidence="11">Mechanosensitive ion channel family protein</fullName>
    </submittedName>
</protein>
<feature type="domain" description="Mechanosensitive ion channel transmembrane helices 2/3" evidence="10">
    <location>
        <begin position="81"/>
        <end position="122"/>
    </location>
</feature>
<dbReference type="GO" id="GO:0005886">
    <property type="term" value="C:plasma membrane"/>
    <property type="evidence" value="ECO:0007669"/>
    <property type="project" value="UniProtKB-SubCell"/>
</dbReference>
<comment type="similarity">
    <text evidence="2">Belongs to the MscS (TC 1.A.23) family.</text>
</comment>
<evidence type="ECO:0000259" key="10">
    <source>
        <dbReference type="Pfam" id="PF21088"/>
    </source>
</evidence>
<dbReference type="FunFam" id="1.10.287.1260:FF:000005">
    <property type="entry name" value="Mechanosensitive ion channel family protein"/>
    <property type="match status" value="1"/>
</dbReference>
<keyword evidence="5 7" id="KW-1133">Transmembrane helix</keyword>
<sequence>MIDIIERFNHLKNIIDIYIKRDNGDFNILGKLINIFIIILIIKLVISLINKIIDKTLKNKRGANFFVDSRRANTIAEVLKKVVKYILYFIGTVMVLDMFNINTNSILATAGIGGLAIGFGAQSLVKDVITGFFILFEDQYAVGDYINVESMEGTVEELGLRVTKVRDFSGDLYIIPNGMIQIVTNKTRGAMRALVQIFISYEEDIDRVIKILEGICLEIKNNNDSVLDGPTILGITDLGESNVSLTIIAKTKPMEQWAVERQIRKKVKEAFDKENIKIPYPKTVIFGGKENDTEI</sequence>
<feature type="domain" description="Mechanosensitive ion channel MscS C-terminal" evidence="9">
    <location>
        <begin position="195"/>
        <end position="278"/>
    </location>
</feature>
<reference evidence="11 12" key="1">
    <citation type="submission" date="2019-09" db="EMBL/GenBank/DDBJ databases">
        <title>In-depth cultivation of the pig gut microbiome towards novel bacterial diversity and tailored functional studies.</title>
        <authorList>
            <person name="Wylensek D."/>
            <person name="Hitch T.C.A."/>
            <person name="Clavel T."/>
        </authorList>
    </citation>
    <scope>NUCLEOTIDE SEQUENCE [LARGE SCALE GENOMIC DNA]</scope>
    <source>
        <strain evidence="11 12">WCA3-693-APC-4?</strain>
    </source>
</reference>
<feature type="domain" description="Mechanosensitive ion channel MscS" evidence="8">
    <location>
        <begin position="124"/>
        <end position="186"/>
    </location>
</feature>
<accession>A0A6N7Y0Y9</accession>
<dbReference type="SUPFAM" id="SSF50182">
    <property type="entry name" value="Sm-like ribonucleoproteins"/>
    <property type="match status" value="1"/>
</dbReference>
<dbReference type="SUPFAM" id="SSF82689">
    <property type="entry name" value="Mechanosensitive channel protein MscS (YggB), C-terminal domain"/>
    <property type="match status" value="1"/>
</dbReference>
<feature type="transmembrane region" description="Helical" evidence="7">
    <location>
        <begin position="105"/>
        <end position="125"/>
    </location>
</feature>
<dbReference type="Proteomes" id="UP000469523">
    <property type="component" value="Unassembled WGS sequence"/>
</dbReference>
<dbReference type="EMBL" id="VUNQ01000017">
    <property type="protein sequence ID" value="MSU01670.1"/>
    <property type="molecule type" value="Genomic_DNA"/>
</dbReference>
<comment type="caution">
    <text evidence="11">The sequence shown here is derived from an EMBL/GenBank/DDBJ whole genome shotgun (WGS) entry which is preliminary data.</text>
</comment>